<dbReference type="InterPro" id="IPR001394">
    <property type="entry name" value="Peptidase_C19_UCH"/>
</dbReference>
<dbReference type="PROSITE" id="PS00973">
    <property type="entry name" value="USP_2"/>
    <property type="match status" value="1"/>
</dbReference>
<evidence type="ECO:0000313" key="9">
    <source>
        <dbReference type="EMBL" id="CDR45754.1"/>
    </source>
</evidence>
<keyword evidence="1" id="KW-0479">Metal-binding</keyword>
<evidence type="ECO:0000256" key="2">
    <source>
        <dbReference type="ARBA" id="ARBA00022771"/>
    </source>
</evidence>
<dbReference type="GO" id="GO:0016579">
    <property type="term" value="P:protein deubiquitination"/>
    <property type="evidence" value="ECO:0007669"/>
    <property type="project" value="InterPro"/>
</dbReference>
<dbReference type="GO" id="GO:0005829">
    <property type="term" value="C:cytosol"/>
    <property type="evidence" value="ECO:0007669"/>
    <property type="project" value="TreeGrafter"/>
</dbReference>
<evidence type="ECO:0000256" key="4">
    <source>
        <dbReference type="PROSITE-ProRule" id="PRU00502"/>
    </source>
</evidence>
<feature type="region of interest" description="Disordered" evidence="6">
    <location>
        <begin position="1"/>
        <end position="21"/>
    </location>
</feature>
<reference evidence="9" key="1">
    <citation type="journal article" date="2014" name="Genome Announc.">
        <title>Draft genome sequence of Rhodosporidium toruloides CECT1137, an oleaginous yeast of biotechnological interest.</title>
        <authorList>
            <person name="Morin N."/>
            <person name="Calcas X."/>
            <person name="Devillers H."/>
            <person name="Durrens P."/>
            <person name="Sherman D.J."/>
            <person name="Nicaud J.-M."/>
            <person name="Neuveglise C."/>
        </authorList>
    </citation>
    <scope>NUCLEOTIDE SEQUENCE</scope>
    <source>
        <strain evidence="9">CECT1137</strain>
    </source>
</reference>
<keyword evidence="3" id="KW-0862">Zinc</keyword>
<evidence type="ECO:0000256" key="3">
    <source>
        <dbReference type="ARBA" id="ARBA00022833"/>
    </source>
</evidence>
<dbReference type="InterPro" id="IPR013083">
    <property type="entry name" value="Znf_RING/FYVE/PHD"/>
</dbReference>
<keyword evidence="2 4" id="KW-0863">Zinc-finger</keyword>
<protein>
    <recommendedName>
        <fullName evidence="5">Ubiquitin carboxyl-terminal hydrolase</fullName>
        <ecNumber evidence="5">3.4.19.12</ecNumber>
    </recommendedName>
</protein>
<dbReference type="OrthoDB" id="289038at2759"/>
<dbReference type="EC" id="3.4.19.12" evidence="5"/>
<organism evidence="9">
    <name type="scientific">Rhodotorula toruloides</name>
    <name type="common">Yeast</name>
    <name type="synonym">Rhodosporidium toruloides</name>
    <dbReference type="NCBI Taxonomy" id="5286"/>
    <lineage>
        <taxon>Eukaryota</taxon>
        <taxon>Fungi</taxon>
        <taxon>Dikarya</taxon>
        <taxon>Basidiomycota</taxon>
        <taxon>Pucciniomycotina</taxon>
        <taxon>Microbotryomycetes</taxon>
        <taxon>Sporidiobolales</taxon>
        <taxon>Sporidiobolaceae</taxon>
        <taxon>Rhodotorula</taxon>
    </lineage>
</organism>
<dbReference type="InterPro" id="IPR050164">
    <property type="entry name" value="Peptidase_C19"/>
</dbReference>
<evidence type="ECO:0000256" key="1">
    <source>
        <dbReference type="ARBA" id="ARBA00022723"/>
    </source>
</evidence>
<dbReference type="PANTHER" id="PTHR24006:SF937">
    <property type="entry name" value="UBIQUITIN CARBOXYL-TERMINAL HYDROLASE"/>
    <property type="match status" value="1"/>
</dbReference>
<evidence type="ECO:0000259" key="8">
    <source>
        <dbReference type="PROSITE" id="PS50271"/>
    </source>
</evidence>
<evidence type="ECO:0000256" key="5">
    <source>
        <dbReference type="RuleBase" id="RU366025"/>
    </source>
</evidence>
<dbReference type="SMART" id="SM00290">
    <property type="entry name" value="ZnF_UBP"/>
    <property type="match status" value="1"/>
</dbReference>
<dbReference type="InterPro" id="IPR018200">
    <property type="entry name" value="USP_CS"/>
</dbReference>
<keyword evidence="5" id="KW-0788">Thiol protease</keyword>
<gene>
    <name evidence="9" type="ORF">RHTO0S_11e04236g</name>
</gene>
<comment type="similarity">
    <text evidence="5">Belongs to the peptidase C19 family.</text>
</comment>
<dbReference type="Pfam" id="PF02148">
    <property type="entry name" value="zf-UBP"/>
    <property type="match status" value="1"/>
</dbReference>
<keyword evidence="5" id="KW-0833">Ubl conjugation pathway</keyword>
<dbReference type="PANTHER" id="PTHR24006">
    <property type="entry name" value="UBIQUITIN CARBOXYL-TERMINAL HYDROLASE"/>
    <property type="match status" value="1"/>
</dbReference>
<dbReference type="PROSITE" id="PS00972">
    <property type="entry name" value="USP_1"/>
    <property type="match status" value="1"/>
</dbReference>
<dbReference type="Gene3D" id="3.90.70.10">
    <property type="entry name" value="Cysteine proteinases"/>
    <property type="match status" value="1"/>
</dbReference>
<evidence type="ECO:0000259" key="7">
    <source>
        <dbReference type="PROSITE" id="PS50235"/>
    </source>
</evidence>
<dbReference type="PROSITE" id="PS50271">
    <property type="entry name" value="ZF_UBP"/>
    <property type="match status" value="1"/>
</dbReference>
<sequence length="506" mass="55819">METTTLTRTALPPMTSLPLLPTHPTRPPTICPHLAAWCQANLESAVERLEGAMRADYGLADGVLVKGTLPPSCSTCQTTPLRPALCLACGVSSCLSPGEPSHALDHSEKENHQLAWDFRARGIYCFVCEGYVRHAAVERHALAERIASREAAANDGEGQRATKRKRVSVQKWELTTPIQSTPAPTALAVRGIRNLGNSCYMSVILQTFLCNPFLRTYFLSDRHNRLACTKTLQGEPCLCCELDLLFSEHYSSDLAPLAPTRFLHSFWQSSAEAAGYAQQDAHEFLISALNLLHSSSPSHHDSPSLGPCRCPIHTTFSGELRSKVTCGRCQHQSETAEPFLDLSLDLKDRATGLAGKTLGDRLKSFTTPEQLPSTYSCAACGDGVPSASKRLSLKTLPPVLCIQFKRFEITNQAQKLDTPIRYPLKLDMSPFLTNHLEYPTSYKPSMAHWYNLAAVVAHEGTLSQGHYTAYVRGVDDFYAIDDEKVRRVRIAEVLAAKAYLLVYSRI</sequence>
<dbReference type="InterPro" id="IPR038765">
    <property type="entry name" value="Papain-like_cys_pep_sf"/>
</dbReference>
<dbReference type="SUPFAM" id="SSF54001">
    <property type="entry name" value="Cysteine proteinases"/>
    <property type="match status" value="1"/>
</dbReference>
<dbReference type="SUPFAM" id="SSF57850">
    <property type="entry name" value="RING/U-box"/>
    <property type="match status" value="1"/>
</dbReference>
<dbReference type="AlphaFoldDB" id="A0A061B771"/>
<dbReference type="GO" id="GO:0006508">
    <property type="term" value="P:proteolysis"/>
    <property type="evidence" value="ECO:0007669"/>
    <property type="project" value="UniProtKB-KW"/>
</dbReference>
<dbReference type="Pfam" id="PF00443">
    <property type="entry name" value="UCH"/>
    <property type="match status" value="1"/>
</dbReference>
<feature type="compositionally biased region" description="Low complexity" evidence="6">
    <location>
        <begin position="11"/>
        <end position="21"/>
    </location>
</feature>
<dbReference type="PROSITE" id="PS50235">
    <property type="entry name" value="USP_3"/>
    <property type="match status" value="1"/>
</dbReference>
<keyword evidence="5" id="KW-0378">Hydrolase</keyword>
<keyword evidence="5" id="KW-0645">Protease</keyword>
<accession>A0A061B771</accession>
<dbReference type="EMBL" id="LK052946">
    <property type="protein sequence ID" value="CDR45754.1"/>
    <property type="molecule type" value="Genomic_DNA"/>
</dbReference>
<dbReference type="GO" id="GO:0004843">
    <property type="term" value="F:cysteine-type deubiquitinase activity"/>
    <property type="evidence" value="ECO:0007669"/>
    <property type="project" value="UniProtKB-UniRule"/>
</dbReference>
<name>A0A061B771_RHOTO</name>
<comment type="catalytic activity">
    <reaction evidence="5">
        <text>Thiol-dependent hydrolysis of ester, thioester, amide, peptide and isopeptide bonds formed by the C-terminal Gly of ubiquitin (a 76-residue protein attached to proteins as an intracellular targeting signal).</text>
        <dbReference type="EC" id="3.4.19.12"/>
    </reaction>
</comment>
<proteinExistence type="inferred from homology"/>
<evidence type="ECO:0000256" key="6">
    <source>
        <dbReference type="SAM" id="MobiDB-lite"/>
    </source>
</evidence>
<dbReference type="InterPro" id="IPR001607">
    <property type="entry name" value="Znf_UBP"/>
</dbReference>
<dbReference type="GO" id="GO:0008270">
    <property type="term" value="F:zinc ion binding"/>
    <property type="evidence" value="ECO:0007669"/>
    <property type="project" value="UniProtKB-KW"/>
</dbReference>
<dbReference type="Gene3D" id="3.30.40.10">
    <property type="entry name" value="Zinc/RING finger domain, C3HC4 (zinc finger)"/>
    <property type="match status" value="1"/>
</dbReference>
<feature type="domain" description="USP" evidence="7">
    <location>
        <begin position="190"/>
        <end position="506"/>
    </location>
</feature>
<dbReference type="InterPro" id="IPR028889">
    <property type="entry name" value="USP"/>
</dbReference>
<dbReference type="GO" id="GO:0005634">
    <property type="term" value="C:nucleus"/>
    <property type="evidence" value="ECO:0007669"/>
    <property type="project" value="TreeGrafter"/>
</dbReference>
<feature type="domain" description="UBP-type" evidence="8">
    <location>
        <begin position="50"/>
        <end position="151"/>
    </location>
</feature>